<dbReference type="PANTHER" id="PTHR11079">
    <property type="entry name" value="CYTOSINE DEAMINASE FAMILY MEMBER"/>
    <property type="match status" value="1"/>
</dbReference>
<dbReference type="GO" id="GO:0047974">
    <property type="term" value="F:guanosine deaminase activity"/>
    <property type="evidence" value="ECO:0007669"/>
    <property type="project" value="TreeGrafter"/>
</dbReference>
<keyword evidence="2" id="KW-0479">Metal-binding</keyword>
<dbReference type="InterPro" id="IPR016192">
    <property type="entry name" value="APOBEC/CMP_deaminase_Zn-bd"/>
</dbReference>
<protein>
    <submittedName>
        <fullName evidence="6">Guanine deaminase</fullName>
    </submittedName>
</protein>
<dbReference type="PANTHER" id="PTHR11079:SF161">
    <property type="entry name" value="CMP_DCMP-TYPE DEAMINASE DOMAIN-CONTAINING PROTEIN"/>
    <property type="match status" value="1"/>
</dbReference>
<evidence type="ECO:0000313" key="7">
    <source>
        <dbReference type="Proteomes" id="UP000032552"/>
    </source>
</evidence>
<comment type="similarity">
    <text evidence="1">Belongs to the cytidine and deoxycytidylate deaminase family.</text>
</comment>
<dbReference type="PROSITE" id="PS00903">
    <property type="entry name" value="CYT_DCMP_DEAMINASES_1"/>
    <property type="match status" value="1"/>
</dbReference>
<sequence length="155" mass="16819">MYRKEFMAMANEEAKANVNGSDGGPFGCVIIKDGKVVSRAHNQVLVDHDPTAHGEITAIRKAGKALGTHDLTGCELYTSAMPCPMCLSAIIWANIKQVYYGNTADDAAAIGFRDAAIYDFINAGLKGDMLALTQHDRELTIGAFKDYQSAQKKLY</sequence>
<dbReference type="RefSeq" id="WP_045624903.1">
    <property type="nucleotide sequence ID" value="NZ_BAYM01000083.1"/>
</dbReference>
<dbReference type="InterPro" id="IPR016193">
    <property type="entry name" value="Cytidine_deaminase-like"/>
</dbReference>
<dbReference type="PROSITE" id="PS51747">
    <property type="entry name" value="CYT_DCMP_DEAMINASES_2"/>
    <property type="match status" value="1"/>
</dbReference>
<accession>A0A0C9NXF5</accession>
<reference evidence="7" key="1">
    <citation type="submission" date="2014-05" db="EMBL/GenBank/DDBJ databases">
        <title>Whole genome sequencing of Lactobacillus casei NRIC0644.</title>
        <authorList>
            <person name="Atarashi H."/>
            <person name="Yoshida Y."/>
            <person name="Fujimura S."/>
            <person name="Tanaka N."/>
            <person name="Shiwa Y."/>
            <person name="Yoshikawa H."/>
            <person name="Okada S."/>
            <person name="Nakagawa J."/>
        </authorList>
    </citation>
    <scope>NUCLEOTIDE SEQUENCE [LARGE SCALE GENOMIC DNA]</scope>
    <source>
        <strain evidence="7">NRIC0644</strain>
    </source>
</reference>
<dbReference type="Proteomes" id="UP000032552">
    <property type="component" value="Unassembled WGS sequence"/>
</dbReference>
<name>A0A0C9NXF5_LACPA</name>
<dbReference type="SUPFAM" id="SSF53927">
    <property type="entry name" value="Cytidine deaminase-like"/>
    <property type="match status" value="1"/>
</dbReference>
<organism evidence="6 7">
    <name type="scientific">Lacticaseibacillus paracasei NRIC 0644</name>
    <dbReference type="NCBI Taxonomy" id="1435038"/>
    <lineage>
        <taxon>Bacteria</taxon>
        <taxon>Bacillati</taxon>
        <taxon>Bacillota</taxon>
        <taxon>Bacilli</taxon>
        <taxon>Lactobacillales</taxon>
        <taxon>Lactobacillaceae</taxon>
        <taxon>Lacticaseibacillus</taxon>
    </lineage>
</organism>
<dbReference type="AlphaFoldDB" id="A0A0C9NXF5"/>
<evidence type="ECO:0000259" key="5">
    <source>
        <dbReference type="PROSITE" id="PS51747"/>
    </source>
</evidence>
<evidence type="ECO:0000256" key="2">
    <source>
        <dbReference type="ARBA" id="ARBA00022723"/>
    </source>
</evidence>
<keyword evidence="4" id="KW-0862">Zinc</keyword>
<feature type="domain" description="CMP/dCMP-type deaminase" evidence="5">
    <location>
        <begin position="1"/>
        <end position="113"/>
    </location>
</feature>
<keyword evidence="3" id="KW-0378">Hydrolase</keyword>
<dbReference type="EMBL" id="BAYM01000083">
    <property type="protein sequence ID" value="GAN36645.1"/>
    <property type="molecule type" value="Genomic_DNA"/>
</dbReference>
<dbReference type="FunFam" id="3.40.140.10:FF:000011">
    <property type="entry name" value="tRNA-specific adenosine deaminase"/>
    <property type="match status" value="1"/>
</dbReference>
<gene>
    <name evidence="6" type="ORF">LC0644_1234</name>
</gene>
<dbReference type="GO" id="GO:0008270">
    <property type="term" value="F:zinc ion binding"/>
    <property type="evidence" value="ECO:0007669"/>
    <property type="project" value="InterPro"/>
</dbReference>
<evidence type="ECO:0000256" key="3">
    <source>
        <dbReference type="ARBA" id="ARBA00022801"/>
    </source>
</evidence>
<evidence type="ECO:0000313" key="6">
    <source>
        <dbReference type="EMBL" id="GAN36645.1"/>
    </source>
</evidence>
<dbReference type="Gene3D" id="3.40.140.10">
    <property type="entry name" value="Cytidine Deaminase, domain 2"/>
    <property type="match status" value="1"/>
</dbReference>
<evidence type="ECO:0000256" key="1">
    <source>
        <dbReference type="ARBA" id="ARBA00006576"/>
    </source>
</evidence>
<dbReference type="CDD" id="cd01285">
    <property type="entry name" value="nucleoside_deaminase"/>
    <property type="match status" value="1"/>
</dbReference>
<dbReference type="InterPro" id="IPR002125">
    <property type="entry name" value="CMP_dCMP_dom"/>
</dbReference>
<dbReference type="GO" id="GO:0006152">
    <property type="term" value="P:purine nucleoside catabolic process"/>
    <property type="evidence" value="ECO:0007669"/>
    <property type="project" value="TreeGrafter"/>
</dbReference>
<evidence type="ECO:0000256" key="4">
    <source>
        <dbReference type="ARBA" id="ARBA00022833"/>
    </source>
</evidence>
<dbReference type="Pfam" id="PF00383">
    <property type="entry name" value="dCMP_cyt_deam_1"/>
    <property type="match status" value="1"/>
</dbReference>
<comment type="caution">
    <text evidence="6">The sequence shown here is derived from an EMBL/GenBank/DDBJ whole genome shotgun (WGS) entry which is preliminary data.</text>
</comment>
<proteinExistence type="inferred from homology"/>